<evidence type="ECO:0000313" key="2">
    <source>
        <dbReference type="Proteomes" id="UP001187192"/>
    </source>
</evidence>
<name>A0AA88EDI3_FICCA</name>
<reference evidence="1" key="1">
    <citation type="submission" date="2023-07" db="EMBL/GenBank/DDBJ databases">
        <title>draft genome sequence of fig (Ficus carica).</title>
        <authorList>
            <person name="Takahashi T."/>
            <person name="Nishimura K."/>
        </authorList>
    </citation>
    <scope>NUCLEOTIDE SEQUENCE</scope>
</reference>
<dbReference type="EMBL" id="BTGU01001008">
    <property type="protein sequence ID" value="GMN70036.1"/>
    <property type="molecule type" value="Genomic_DNA"/>
</dbReference>
<keyword evidence="2" id="KW-1185">Reference proteome</keyword>
<sequence>MGRYRVGIRAGSCPSVSQSACQRHRH</sequence>
<dbReference type="AlphaFoldDB" id="A0AA88EDI3"/>
<organism evidence="1 2">
    <name type="scientific">Ficus carica</name>
    <name type="common">Common fig</name>
    <dbReference type="NCBI Taxonomy" id="3494"/>
    <lineage>
        <taxon>Eukaryota</taxon>
        <taxon>Viridiplantae</taxon>
        <taxon>Streptophyta</taxon>
        <taxon>Embryophyta</taxon>
        <taxon>Tracheophyta</taxon>
        <taxon>Spermatophyta</taxon>
        <taxon>Magnoliopsida</taxon>
        <taxon>eudicotyledons</taxon>
        <taxon>Gunneridae</taxon>
        <taxon>Pentapetalae</taxon>
        <taxon>rosids</taxon>
        <taxon>fabids</taxon>
        <taxon>Rosales</taxon>
        <taxon>Moraceae</taxon>
        <taxon>Ficeae</taxon>
        <taxon>Ficus</taxon>
    </lineage>
</organism>
<protein>
    <submittedName>
        <fullName evidence="1">Uncharacterized protein</fullName>
    </submittedName>
</protein>
<evidence type="ECO:0000313" key="1">
    <source>
        <dbReference type="EMBL" id="GMN70036.1"/>
    </source>
</evidence>
<proteinExistence type="predicted"/>
<accession>A0AA88EDI3</accession>
<gene>
    <name evidence="1" type="ORF">TIFTF001_039078</name>
</gene>
<dbReference type="Proteomes" id="UP001187192">
    <property type="component" value="Unassembled WGS sequence"/>
</dbReference>
<feature type="non-terminal residue" evidence="1">
    <location>
        <position position="26"/>
    </location>
</feature>
<comment type="caution">
    <text evidence="1">The sequence shown here is derived from an EMBL/GenBank/DDBJ whole genome shotgun (WGS) entry which is preliminary data.</text>
</comment>